<evidence type="ECO:0000313" key="3">
    <source>
        <dbReference type="Proteomes" id="UP000235145"/>
    </source>
</evidence>
<organism evidence="2 3">
    <name type="scientific">Lactuca sativa</name>
    <name type="common">Garden lettuce</name>
    <dbReference type="NCBI Taxonomy" id="4236"/>
    <lineage>
        <taxon>Eukaryota</taxon>
        <taxon>Viridiplantae</taxon>
        <taxon>Streptophyta</taxon>
        <taxon>Embryophyta</taxon>
        <taxon>Tracheophyta</taxon>
        <taxon>Spermatophyta</taxon>
        <taxon>Magnoliopsida</taxon>
        <taxon>eudicotyledons</taxon>
        <taxon>Gunneridae</taxon>
        <taxon>Pentapetalae</taxon>
        <taxon>asterids</taxon>
        <taxon>campanulids</taxon>
        <taxon>Asterales</taxon>
        <taxon>Asteraceae</taxon>
        <taxon>Cichorioideae</taxon>
        <taxon>Cichorieae</taxon>
        <taxon>Lactucinae</taxon>
        <taxon>Lactuca</taxon>
    </lineage>
</organism>
<evidence type="ECO:0000313" key="2">
    <source>
        <dbReference type="EMBL" id="KAJ0195043.1"/>
    </source>
</evidence>
<feature type="region of interest" description="Disordered" evidence="1">
    <location>
        <begin position="233"/>
        <end position="253"/>
    </location>
</feature>
<comment type="caution">
    <text evidence="2">The sequence shown here is derived from an EMBL/GenBank/DDBJ whole genome shotgun (WGS) entry which is preliminary data.</text>
</comment>
<evidence type="ECO:0000256" key="1">
    <source>
        <dbReference type="SAM" id="MobiDB-lite"/>
    </source>
</evidence>
<accession>A0A9R1UWZ2</accession>
<proteinExistence type="predicted"/>
<dbReference type="EMBL" id="NBSK02000007">
    <property type="protein sequence ID" value="KAJ0195043.1"/>
    <property type="molecule type" value="Genomic_DNA"/>
</dbReference>
<gene>
    <name evidence="2" type="ORF">LSAT_V11C700352230</name>
</gene>
<dbReference type="AlphaFoldDB" id="A0A9R1UWZ2"/>
<protein>
    <submittedName>
        <fullName evidence="2">Uncharacterized protein</fullName>
    </submittedName>
</protein>
<dbReference type="Proteomes" id="UP000235145">
    <property type="component" value="Unassembled WGS sequence"/>
</dbReference>
<reference evidence="2 3" key="1">
    <citation type="journal article" date="2017" name="Nat. Commun.">
        <title>Genome assembly with in vitro proximity ligation data and whole-genome triplication in lettuce.</title>
        <authorList>
            <person name="Reyes-Chin-Wo S."/>
            <person name="Wang Z."/>
            <person name="Yang X."/>
            <person name="Kozik A."/>
            <person name="Arikit S."/>
            <person name="Song C."/>
            <person name="Xia L."/>
            <person name="Froenicke L."/>
            <person name="Lavelle D.O."/>
            <person name="Truco M.J."/>
            <person name="Xia R."/>
            <person name="Zhu S."/>
            <person name="Xu C."/>
            <person name="Xu H."/>
            <person name="Xu X."/>
            <person name="Cox K."/>
            <person name="Korf I."/>
            <person name="Meyers B.C."/>
            <person name="Michelmore R.W."/>
        </authorList>
    </citation>
    <scope>NUCLEOTIDE SEQUENCE [LARGE SCALE GENOMIC DNA]</scope>
    <source>
        <strain evidence="3">cv. Salinas</strain>
        <tissue evidence="2">Seedlings</tissue>
    </source>
</reference>
<sequence>MTTLSANESVAFLPFGNQFARLCYIRIGHSKLQFFTFAYTCLLITRTTEPSANDASASGHRCLHLWLTTSPSPVSGRRHIRSLLIRTTTASASSFFHIVLASAFGQRRLHRWSPVENTYEVSYSGLQLLPPPPSFTLFTEGGRSVGSMDGYDQSVIIASSVTNVLMPLHATSELFIFLKTSMRLYIRNLPLHIDEVLVQTTKSRRIYMVERKTRKRSVGKPRTKHLEARHTMDRPENWNGDPCVPQHPWSGIG</sequence>
<keyword evidence="3" id="KW-1185">Reference proteome</keyword>
<name>A0A9R1UWZ2_LACSA</name>